<dbReference type="EMBL" id="JAMQKC010000015">
    <property type="protein sequence ID" value="MDC3417863.1"/>
    <property type="molecule type" value="Genomic_DNA"/>
</dbReference>
<evidence type="ECO:0000313" key="1">
    <source>
        <dbReference type="EMBL" id="MDC3417863.1"/>
    </source>
</evidence>
<reference evidence="1" key="1">
    <citation type="submission" date="2022-06" db="EMBL/GenBank/DDBJ databases">
        <title>Aquibacillus sp. a new bacterium isolated from soil saline samples.</title>
        <authorList>
            <person name="Galisteo C."/>
            <person name="De La Haba R."/>
            <person name="Sanchez-Porro C."/>
            <person name="Ventosa A."/>
        </authorList>
    </citation>
    <scope>NUCLEOTIDE SEQUENCE</scope>
    <source>
        <strain evidence="1">3ASR75-54</strain>
    </source>
</reference>
<keyword evidence="2" id="KW-1185">Reference proteome</keyword>
<dbReference type="RefSeq" id="WP_272446926.1">
    <property type="nucleotide sequence ID" value="NZ_JAMQKC010000015.1"/>
</dbReference>
<comment type="caution">
    <text evidence="1">The sequence shown here is derived from an EMBL/GenBank/DDBJ whole genome shotgun (WGS) entry which is preliminary data.</text>
</comment>
<protein>
    <submittedName>
        <fullName evidence="1">Uncharacterized protein</fullName>
    </submittedName>
</protein>
<evidence type="ECO:0000313" key="2">
    <source>
        <dbReference type="Proteomes" id="UP001145069"/>
    </source>
</evidence>
<gene>
    <name evidence="1" type="ORF">NC799_13255</name>
</gene>
<accession>A0A9X4AH71</accession>
<proteinExistence type="predicted"/>
<sequence length="89" mass="10512">MHEVNQRDLAELVNKRVQVCIQGEDGEDKAPWIDRKIHQLSLCPDKTHLRIYFDQHFFVAVPLTSSVKQDDHGWIAYDKTTRLYYAIKK</sequence>
<name>A0A9X4AH71_9BACI</name>
<dbReference type="AlphaFoldDB" id="A0A9X4AH71"/>
<organism evidence="1 2">
    <name type="scientific">Aquibacillus salsiterrae</name>
    <dbReference type="NCBI Taxonomy" id="2950439"/>
    <lineage>
        <taxon>Bacteria</taxon>
        <taxon>Bacillati</taxon>
        <taxon>Bacillota</taxon>
        <taxon>Bacilli</taxon>
        <taxon>Bacillales</taxon>
        <taxon>Bacillaceae</taxon>
        <taxon>Aquibacillus</taxon>
    </lineage>
</organism>
<dbReference type="Proteomes" id="UP001145069">
    <property type="component" value="Unassembled WGS sequence"/>
</dbReference>